<dbReference type="RefSeq" id="WP_135994523.1">
    <property type="nucleotide sequence ID" value="NZ_CP071057.1"/>
</dbReference>
<evidence type="ECO:0000313" key="2">
    <source>
        <dbReference type="EMBL" id="TGY90026.1"/>
    </source>
</evidence>
<keyword evidence="3" id="KW-1185">Reference proteome</keyword>
<evidence type="ECO:0000313" key="3">
    <source>
        <dbReference type="Proteomes" id="UP000308054"/>
    </source>
</evidence>
<comment type="caution">
    <text evidence="2">The sequence shown here is derived from an EMBL/GenBank/DDBJ whole genome shotgun (WGS) entry which is preliminary data.</text>
</comment>
<keyword evidence="1" id="KW-1133">Transmembrane helix</keyword>
<sequence>MRGADRLLAAAGLVWSALLLLAGFWLLAEFLRDPLAGYGTAGILGLVALVCLLSGLLTSALSLRLWSARSGRPAAPHTSIPDPHP</sequence>
<proteinExistence type="predicted"/>
<keyword evidence="1" id="KW-0812">Transmembrane</keyword>
<name>A0A4S2H388_9PROT</name>
<reference evidence="2 3" key="1">
    <citation type="journal article" date="2017" name="Int. J. Syst. Evol. Microbiol.">
        <title>Marinicauda algicola sp. nov., isolated from a marine red alga Rhodosorus marinus.</title>
        <authorList>
            <person name="Jeong S.E."/>
            <person name="Jeon S.H."/>
            <person name="Chun B.H."/>
            <person name="Kim D.W."/>
            <person name="Jeon C.O."/>
        </authorList>
    </citation>
    <scope>NUCLEOTIDE SEQUENCE [LARGE SCALE GENOMIC DNA]</scope>
    <source>
        <strain evidence="2 3">JCM 31718</strain>
    </source>
</reference>
<dbReference type="AlphaFoldDB" id="A0A4S2H388"/>
<keyword evidence="1" id="KW-0472">Membrane</keyword>
<accession>A0A4S2H388</accession>
<evidence type="ECO:0000256" key="1">
    <source>
        <dbReference type="SAM" id="Phobius"/>
    </source>
</evidence>
<feature type="transmembrane region" description="Helical" evidence="1">
    <location>
        <begin position="40"/>
        <end position="63"/>
    </location>
</feature>
<organism evidence="2 3">
    <name type="scientific">Marinicauda algicola</name>
    <dbReference type="NCBI Taxonomy" id="2029849"/>
    <lineage>
        <taxon>Bacteria</taxon>
        <taxon>Pseudomonadati</taxon>
        <taxon>Pseudomonadota</taxon>
        <taxon>Alphaproteobacteria</taxon>
        <taxon>Maricaulales</taxon>
        <taxon>Maricaulaceae</taxon>
        <taxon>Marinicauda</taxon>
    </lineage>
</organism>
<protein>
    <submittedName>
        <fullName evidence="2">Uncharacterized protein</fullName>
    </submittedName>
</protein>
<feature type="transmembrane region" description="Helical" evidence="1">
    <location>
        <begin position="7"/>
        <end position="28"/>
    </location>
</feature>
<dbReference type="EMBL" id="SRXW01000001">
    <property type="protein sequence ID" value="TGY90026.1"/>
    <property type="molecule type" value="Genomic_DNA"/>
</dbReference>
<dbReference type="Proteomes" id="UP000308054">
    <property type="component" value="Unassembled WGS sequence"/>
</dbReference>
<gene>
    <name evidence="2" type="ORF">E5163_02530</name>
</gene>